<protein>
    <recommendedName>
        <fullName evidence="2">PKD domain-containing protein</fullName>
    </recommendedName>
</protein>
<dbReference type="InterPro" id="IPR000601">
    <property type="entry name" value="PKD_dom"/>
</dbReference>
<feature type="domain" description="PKD" evidence="2">
    <location>
        <begin position="1070"/>
        <end position="1104"/>
    </location>
</feature>
<evidence type="ECO:0000256" key="1">
    <source>
        <dbReference type="SAM" id="SignalP"/>
    </source>
</evidence>
<dbReference type="Gene3D" id="2.60.40.10">
    <property type="entry name" value="Immunoglobulins"/>
    <property type="match status" value="2"/>
</dbReference>
<evidence type="ECO:0000259" key="2">
    <source>
        <dbReference type="PROSITE" id="PS50093"/>
    </source>
</evidence>
<keyword evidence="1" id="KW-0732">Signal</keyword>
<accession>A0A0D8J7R4</accession>
<dbReference type="PANTHER" id="PTHR46534">
    <property type="entry name" value="IGGFC_BINDING DOMAIN-CONTAINING PROTEIN"/>
    <property type="match status" value="1"/>
</dbReference>
<dbReference type="Pfam" id="PF17517">
    <property type="entry name" value="IgGFc_binding"/>
    <property type="match status" value="1"/>
</dbReference>
<sequence>MAKKLIFILLFQVTILNLAAQYSNPCRKSTEGTDFWFGFMESRNYHSGHYLEITVTAREATTFNVTIGKDEIPFNGTYSINSNSSVQVTIPWSMVEATGSEQIQSKGIHLVSEKPVNVYALNWDANSADVAVIFPTESLGTEYFAMCYDVRIHENNSGGYGNGRNSQFLMVANEDSTHVLIIPSKETDQKVAAGDTVNITLNKGEVYQVQSKNVDNSSTVNQGDLTGSYIASDKPIAFYSGSLGTTVPATSGTSAWDHLYEQIPPIHAWGREFLAVPLKSREQDRYRIMAAYNNTVVNITNRSPITLNRGEYAEIVLYHNEPSRIYSDRPILVAQYSQSQSVDRDFTGGNGDPFMIILSSTTQSKNDVTFVAYDSDQIQKYYVNIVTLTSEIDNIRFNGAPISGEFQPFPEGNYSYAQKEISDGTYRIYNINEDRGFLAYVYGFGGVESYGYGVGFNLDLVLDLGESIDFTGDTLLLCLGDEIMLDAGPYFDTYTWNTGDSAQTLIVNSAGKYKVKTTTIDDCQLEDSIYVYVSQPSAQLPIDYDEGCFPYSIQLDGNEGYQKYVWQDLNNDTISTTQSITANQTGEYRLTVYDKYSCKARDTMNLVVFPTPQLNITGTELICGAKHTHLDVSISGVAEDLWNYAGSFEWKSNKPGVSFTNRQHKSADIEVQDWGVYSIFYELTTSDGCLKSDTFEVAFHPVPTSEFKFVDNPEDKCKGYSREVKYNGNATQDANLYWDYGGAKVIDSLDWDNFIVSIGAFNTNPYLSLHVEENGCWSDTTSSLLGANPDFTLKTEKARGCDSLTVYFSGELKVEDALLFEWDFGDNSPLSNDKDVSHFYSETGFYDVSLLITNTLSGCQIGFEIDSMIKIFPTPEATIEADVSLCYEDSAKLIYANNIDASICHWDFEGAHQSGSGNDSITIILDEPFGTAKLLVEEYGCFSQPSEVTLKRKPHFDFNTDELEGCQPFHTEVFVESQDDNLEFFWVTDSLPYPQGNSVYYLFPDSGRMDVSLIANSLETGCSDSLLKENWIWVHPKPVADFEVDYPVALLEHADISFTNHSLSADYSAWDFGDLVTSSEENPTHRYTELGEYLAQLISESDFGCKDTSEFLITILPFSVHTPNAFRPDSEIPENRTFMPVGLGADVDRFNLQVFDRWGQLIFESDTPDNTWDGTTKKGEPAPMGNYVWISHYFDIQGYEHDQKGQVLLIR</sequence>
<dbReference type="CDD" id="cd00146">
    <property type="entry name" value="PKD"/>
    <property type="match status" value="2"/>
</dbReference>
<proteinExistence type="predicted"/>
<comment type="caution">
    <text evidence="3">The sequence shown here is derived from an EMBL/GenBank/DDBJ whole genome shotgun (WGS) entry which is preliminary data.</text>
</comment>
<dbReference type="InterPro" id="IPR035234">
    <property type="entry name" value="IgGFc-bd_N"/>
</dbReference>
<gene>
    <name evidence="3" type="ORF">LH29_18590</name>
</gene>
<evidence type="ECO:0000313" key="3">
    <source>
        <dbReference type="EMBL" id="KJF42556.1"/>
    </source>
</evidence>
<dbReference type="Pfam" id="PF18911">
    <property type="entry name" value="PKD_4"/>
    <property type="match status" value="2"/>
</dbReference>
<dbReference type="PANTHER" id="PTHR46534:SF1">
    <property type="entry name" value="IGGFC-BINDING PROTEIN N-TERMINAL DOMAIN-CONTAINING PROTEIN"/>
    <property type="match status" value="1"/>
</dbReference>
<dbReference type="InterPro" id="IPR022409">
    <property type="entry name" value="PKD/Chitinase_dom"/>
</dbReference>
<dbReference type="AlphaFoldDB" id="A0A0D8J7R4"/>
<dbReference type="InterPro" id="IPR013783">
    <property type="entry name" value="Ig-like_fold"/>
</dbReference>
<reference evidence="3 4" key="1">
    <citation type="submission" date="2014-09" db="EMBL/GenBank/DDBJ databases">
        <title>Draft Genome Sequence of Draconibacterium sp. JN14CK-3.</title>
        <authorList>
            <person name="Dong C."/>
            <person name="Lai Q."/>
            <person name="Shao Z."/>
        </authorList>
    </citation>
    <scope>NUCLEOTIDE SEQUENCE [LARGE SCALE GENOMIC DNA]</scope>
    <source>
        <strain evidence="3 4">JN14CK-3</strain>
    </source>
</reference>
<feature type="signal peptide" evidence="1">
    <location>
        <begin position="1"/>
        <end position="19"/>
    </location>
</feature>
<name>A0A0D8J7R4_9BACT</name>
<organism evidence="3 4">
    <name type="scientific">Draconibacterium sediminis</name>
    <dbReference type="NCBI Taxonomy" id="1544798"/>
    <lineage>
        <taxon>Bacteria</taxon>
        <taxon>Pseudomonadati</taxon>
        <taxon>Bacteroidota</taxon>
        <taxon>Bacteroidia</taxon>
        <taxon>Marinilabiliales</taxon>
        <taxon>Prolixibacteraceae</taxon>
        <taxon>Draconibacterium</taxon>
    </lineage>
</organism>
<dbReference type="SMART" id="SM00089">
    <property type="entry name" value="PKD"/>
    <property type="match status" value="3"/>
</dbReference>
<evidence type="ECO:0000313" key="4">
    <source>
        <dbReference type="Proteomes" id="UP000032544"/>
    </source>
</evidence>
<dbReference type="SUPFAM" id="SSF49299">
    <property type="entry name" value="PKD domain"/>
    <property type="match status" value="2"/>
</dbReference>
<dbReference type="Pfam" id="PF13585">
    <property type="entry name" value="CHU_C"/>
    <property type="match status" value="1"/>
</dbReference>
<feature type="chain" id="PRO_5002330995" description="PKD domain-containing protein" evidence="1">
    <location>
        <begin position="20"/>
        <end position="1211"/>
    </location>
</feature>
<dbReference type="EMBL" id="JRHC01000005">
    <property type="protein sequence ID" value="KJF42556.1"/>
    <property type="molecule type" value="Genomic_DNA"/>
</dbReference>
<keyword evidence="4" id="KW-1185">Reference proteome</keyword>
<dbReference type="STRING" id="1544798.LH29_18590"/>
<feature type="domain" description="PKD" evidence="2">
    <location>
        <begin position="789"/>
        <end position="857"/>
    </location>
</feature>
<dbReference type="Proteomes" id="UP000032544">
    <property type="component" value="Unassembled WGS sequence"/>
</dbReference>
<dbReference type="PROSITE" id="PS50093">
    <property type="entry name" value="PKD"/>
    <property type="match status" value="2"/>
</dbReference>
<dbReference type="InterPro" id="IPR035986">
    <property type="entry name" value="PKD_dom_sf"/>
</dbReference>
<dbReference type="RefSeq" id="WP_045032353.1">
    <property type="nucleotide sequence ID" value="NZ_JRHC01000005.1"/>
</dbReference>
<dbReference type="OrthoDB" id="1108781at2"/>